<keyword evidence="8" id="KW-0175">Coiled coil</keyword>
<evidence type="ECO:0000259" key="10">
    <source>
        <dbReference type="PROSITE" id="PS50003"/>
    </source>
</evidence>
<dbReference type="PROSITE" id="PS50003">
    <property type="entry name" value="PH_DOMAIN"/>
    <property type="match status" value="1"/>
</dbReference>
<name>A0A7R9MBI5_9ACAR</name>
<dbReference type="OrthoDB" id="1854502at2759"/>
<keyword evidence="3" id="KW-0813">Transport</keyword>
<keyword evidence="4" id="KW-0597">Phosphoprotein</keyword>
<dbReference type="PANTHER" id="PTHR10972:SF205">
    <property type="entry name" value="OXYSTEROL-BINDING PROTEIN 1"/>
    <property type="match status" value="1"/>
</dbReference>
<gene>
    <name evidence="11" type="ORF">ONB1V03_LOCUS13544</name>
</gene>
<keyword evidence="6" id="KW-0446">Lipid-binding</keyword>
<feature type="region of interest" description="Disordered" evidence="9">
    <location>
        <begin position="396"/>
        <end position="418"/>
    </location>
</feature>
<evidence type="ECO:0000256" key="3">
    <source>
        <dbReference type="ARBA" id="ARBA00022448"/>
    </source>
</evidence>
<dbReference type="Proteomes" id="UP000728032">
    <property type="component" value="Unassembled WGS sequence"/>
</dbReference>
<dbReference type="GO" id="GO:0005886">
    <property type="term" value="C:plasma membrane"/>
    <property type="evidence" value="ECO:0007669"/>
    <property type="project" value="TreeGrafter"/>
</dbReference>
<dbReference type="InterPro" id="IPR011993">
    <property type="entry name" value="PH-like_dom_sf"/>
</dbReference>
<feature type="compositionally biased region" description="Low complexity" evidence="9">
    <location>
        <begin position="374"/>
        <end position="387"/>
    </location>
</feature>
<dbReference type="InterPro" id="IPR037239">
    <property type="entry name" value="OSBP_sf"/>
</dbReference>
<dbReference type="InterPro" id="IPR000648">
    <property type="entry name" value="Oxysterol-bd"/>
</dbReference>
<dbReference type="SUPFAM" id="SSF50729">
    <property type="entry name" value="PH domain-like"/>
    <property type="match status" value="1"/>
</dbReference>
<dbReference type="AlphaFoldDB" id="A0A7R9MBI5"/>
<dbReference type="FunFam" id="2.40.160.120:FF:000003">
    <property type="entry name" value="Oxysterol-binding protein"/>
    <property type="match status" value="1"/>
</dbReference>
<evidence type="ECO:0000256" key="9">
    <source>
        <dbReference type="SAM" id="MobiDB-lite"/>
    </source>
</evidence>
<evidence type="ECO:0000256" key="7">
    <source>
        <dbReference type="ARBA" id="ARBA00023136"/>
    </source>
</evidence>
<protein>
    <recommendedName>
        <fullName evidence="10">PH domain-containing protein</fullName>
    </recommendedName>
</protein>
<dbReference type="SUPFAM" id="SSF144000">
    <property type="entry name" value="Oxysterol-binding protein-like"/>
    <property type="match status" value="1"/>
</dbReference>
<reference evidence="11" key="1">
    <citation type="submission" date="2020-11" db="EMBL/GenBank/DDBJ databases">
        <authorList>
            <person name="Tran Van P."/>
        </authorList>
    </citation>
    <scope>NUCLEOTIDE SEQUENCE</scope>
</reference>
<dbReference type="CDD" id="cd13284">
    <property type="entry name" value="PH_OSBP_ORP4"/>
    <property type="match status" value="1"/>
</dbReference>
<proteinExistence type="inferred from homology"/>
<dbReference type="Gene3D" id="2.40.160.120">
    <property type="match status" value="1"/>
</dbReference>
<dbReference type="SMART" id="SM00233">
    <property type="entry name" value="PH"/>
    <property type="match status" value="1"/>
</dbReference>
<dbReference type="GO" id="GO:0006869">
    <property type="term" value="P:lipid transport"/>
    <property type="evidence" value="ECO:0007669"/>
    <property type="project" value="UniProtKB-KW"/>
</dbReference>
<dbReference type="InterPro" id="IPR001849">
    <property type="entry name" value="PH_domain"/>
</dbReference>
<comment type="subcellular location">
    <subcellularLocation>
        <location evidence="1">Membrane</location>
        <topology evidence="1">Peripheral membrane protein</topology>
    </subcellularLocation>
</comment>
<feature type="compositionally biased region" description="Low complexity" evidence="9">
    <location>
        <begin position="295"/>
        <end position="310"/>
    </location>
</feature>
<keyword evidence="5" id="KW-0445">Lipid transport</keyword>
<dbReference type="EMBL" id="CAJPVJ010011978">
    <property type="protein sequence ID" value="CAG2174095.1"/>
    <property type="molecule type" value="Genomic_DNA"/>
</dbReference>
<evidence type="ECO:0000256" key="1">
    <source>
        <dbReference type="ARBA" id="ARBA00004170"/>
    </source>
</evidence>
<feature type="coiled-coil region" evidence="8">
    <location>
        <begin position="733"/>
        <end position="763"/>
    </location>
</feature>
<feature type="region of interest" description="Disordered" evidence="9">
    <location>
        <begin position="240"/>
        <end position="265"/>
    </location>
</feature>
<evidence type="ECO:0000313" key="11">
    <source>
        <dbReference type="EMBL" id="CAD7656908.1"/>
    </source>
</evidence>
<dbReference type="GO" id="GO:0032934">
    <property type="term" value="F:sterol binding"/>
    <property type="evidence" value="ECO:0007669"/>
    <property type="project" value="TreeGrafter"/>
</dbReference>
<dbReference type="Gene3D" id="2.30.29.30">
    <property type="entry name" value="Pleckstrin-homology domain (PH domain)/Phosphotyrosine-binding domain (PTB)"/>
    <property type="match status" value="1"/>
</dbReference>
<dbReference type="EMBL" id="OC926803">
    <property type="protein sequence ID" value="CAD7656908.1"/>
    <property type="molecule type" value="Genomic_DNA"/>
</dbReference>
<dbReference type="PANTHER" id="PTHR10972">
    <property type="entry name" value="OXYSTEROL-BINDING PROTEIN-RELATED"/>
    <property type="match status" value="1"/>
</dbReference>
<dbReference type="GO" id="GO:0005829">
    <property type="term" value="C:cytosol"/>
    <property type="evidence" value="ECO:0007669"/>
    <property type="project" value="TreeGrafter"/>
</dbReference>
<comment type="similarity">
    <text evidence="2">Belongs to the OSBP family.</text>
</comment>
<dbReference type="Pfam" id="PF01237">
    <property type="entry name" value="Oxysterol_BP"/>
    <property type="match status" value="1"/>
</dbReference>
<dbReference type="Pfam" id="PF00169">
    <property type="entry name" value="PH"/>
    <property type="match status" value="1"/>
</dbReference>
<evidence type="ECO:0000256" key="4">
    <source>
        <dbReference type="ARBA" id="ARBA00022553"/>
    </source>
</evidence>
<feature type="region of interest" description="Disordered" evidence="9">
    <location>
        <begin position="293"/>
        <end position="340"/>
    </location>
</feature>
<feature type="region of interest" description="Disordered" evidence="9">
    <location>
        <begin position="368"/>
        <end position="387"/>
    </location>
</feature>
<keyword evidence="7" id="KW-0472">Membrane</keyword>
<organism evidence="11">
    <name type="scientific">Oppiella nova</name>
    <dbReference type="NCBI Taxonomy" id="334625"/>
    <lineage>
        <taxon>Eukaryota</taxon>
        <taxon>Metazoa</taxon>
        <taxon>Ecdysozoa</taxon>
        <taxon>Arthropoda</taxon>
        <taxon>Chelicerata</taxon>
        <taxon>Arachnida</taxon>
        <taxon>Acari</taxon>
        <taxon>Acariformes</taxon>
        <taxon>Sarcoptiformes</taxon>
        <taxon>Oribatida</taxon>
        <taxon>Brachypylina</taxon>
        <taxon>Oppioidea</taxon>
        <taxon>Oppiidae</taxon>
        <taxon>Oppiella</taxon>
    </lineage>
</organism>
<evidence type="ECO:0000256" key="2">
    <source>
        <dbReference type="ARBA" id="ARBA00008842"/>
    </source>
</evidence>
<evidence type="ECO:0000256" key="5">
    <source>
        <dbReference type="ARBA" id="ARBA00023055"/>
    </source>
</evidence>
<feature type="compositionally biased region" description="Low complexity" evidence="9">
    <location>
        <begin position="246"/>
        <end position="262"/>
    </location>
</feature>
<evidence type="ECO:0000313" key="12">
    <source>
        <dbReference type="Proteomes" id="UP000728032"/>
    </source>
</evidence>
<sequence>MAEVVRYQQPDPEMKGWLQKWTNYLKGYQKRWFVLSNGLLSYYRNPMEMSQSCRGTISLVSAVIHTEDSCNFVIANGGTTQTFHLRATNEIERQKWVTALELAKVRAIRQLDSEEDDDYDMNSDKNELQTVLKCLSTKLETLHTCHDVIIKHGSALQRSLIELEQLDNPNDAINKSKTVNERATLFRITSSAMINASAEYLTLAQTHAKKWQKLLQHEHESRLRLEELVEQLAKQHSHLEQKAIKQQVQQNSNSTNANSTINSDDDEFYDAEETNADFIVTFPGKAHRISSVSMAQSSAKHTKQSSSSASVGGPPLGRNSDESSGSEGSEGYEESAAGVITRKKTRQKSLNLKDLNASNIITKVVNESTDADSTKSSSTPTTPLSATDRVSALTGDADAGIASGGVGQRSRRTTIPERPNQSLNLWSFMKNCIGKELTKVPMPVNFNEPLSMLQRLTEDYEYADILHKASKVKDSCEQLAYIAAFSVTSYATTSNRTGKPFNPLLGETYECDRSQDLGWKCFSEQVSHHPPALASYCEGRGWTCWREFSISSKFRGKYLQITPQDITHLEFESSGNHYTWKKVTTTVHNIIVGKLWVDNHGDLTITNHTTGDKCHLKFIPYSYFSRDVPRKVTGVVVDREGTPKWVLQGTWDNKVEAAKVINSHGSAKGKPILETATPKILWKRLYPSCEYERMYNMTLLAVQLNEPESGVAPTDSRVRPDQRLMEEGKWDEANAVKAALEEKQRTVRRNREEEAERAAAEGRPYMPYEPIWFSKKKDPITGNPVHIYTGEYWRSKERQDWSKCPQIFSAD</sequence>
<evidence type="ECO:0000256" key="6">
    <source>
        <dbReference type="ARBA" id="ARBA00023121"/>
    </source>
</evidence>
<accession>A0A7R9MBI5</accession>
<dbReference type="GO" id="GO:0097038">
    <property type="term" value="C:perinuclear endoplasmic reticulum"/>
    <property type="evidence" value="ECO:0007669"/>
    <property type="project" value="TreeGrafter"/>
</dbReference>
<keyword evidence="12" id="KW-1185">Reference proteome</keyword>
<evidence type="ECO:0000256" key="8">
    <source>
        <dbReference type="SAM" id="Coils"/>
    </source>
</evidence>
<feature type="domain" description="PH" evidence="10">
    <location>
        <begin position="11"/>
        <end position="105"/>
    </location>
</feature>